<evidence type="ECO:0000313" key="4">
    <source>
        <dbReference type="Proteomes" id="UP000317422"/>
    </source>
</evidence>
<feature type="transmembrane region" description="Helical" evidence="2">
    <location>
        <begin position="106"/>
        <end position="124"/>
    </location>
</feature>
<dbReference type="RefSeq" id="WP_141923236.1">
    <property type="nucleotide sequence ID" value="NZ_VFQC01000001.1"/>
</dbReference>
<feature type="region of interest" description="Disordered" evidence="1">
    <location>
        <begin position="1"/>
        <end position="20"/>
    </location>
</feature>
<evidence type="ECO:0000313" key="3">
    <source>
        <dbReference type="EMBL" id="TQN31701.1"/>
    </source>
</evidence>
<feature type="transmembrane region" description="Helical" evidence="2">
    <location>
        <begin position="33"/>
        <end position="56"/>
    </location>
</feature>
<keyword evidence="2" id="KW-0472">Membrane</keyword>
<dbReference type="EMBL" id="VFQC01000001">
    <property type="protein sequence ID" value="TQN31701.1"/>
    <property type="molecule type" value="Genomic_DNA"/>
</dbReference>
<comment type="caution">
    <text evidence="3">The sequence shown here is derived from an EMBL/GenBank/DDBJ whole genome shotgun (WGS) entry which is preliminary data.</text>
</comment>
<keyword evidence="4" id="KW-1185">Reference proteome</keyword>
<evidence type="ECO:0000256" key="2">
    <source>
        <dbReference type="SAM" id="Phobius"/>
    </source>
</evidence>
<name>A0A543NIM3_9ACTN</name>
<sequence length="138" mass="14667">MAPEDSDITPSPETTPKVSRTPVVLDDRRRWPILVWTLAALAWFLGSAVFFTLYLAEGLAMISASDVTDEARSAAAWYLIWLLVFALLVPLAAAVTAALARRKAAAATFTAILALSALFLFSLAPPSSMLSAISTALG</sequence>
<dbReference type="Proteomes" id="UP000317422">
    <property type="component" value="Unassembled WGS sequence"/>
</dbReference>
<feature type="compositionally biased region" description="Polar residues" evidence="1">
    <location>
        <begin position="8"/>
        <end position="18"/>
    </location>
</feature>
<keyword evidence="2" id="KW-1133">Transmembrane helix</keyword>
<proteinExistence type="predicted"/>
<keyword evidence="2" id="KW-0812">Transmembrane</keyword>
<evidence type="ECO:0000256" key="1">
    <source>
        <dbReference type="SAM" id="MobiDB-lite"/>
    </source>
</evidence>
<gene>
    <name evidence="3" type="ORF">FHX37_1621</name>
</gene>
<dbReference type="AlphaFoldDB" id="A0A543NIM3"/>
<dbReference type="OrthoDB" id="3436980at2"/>
<organism evidence="3 4">
    <name type="scientific">Haloactinospora alba</name>
    <dbReference type="NCBI Taxonomy" id="405555"/>
    <lineage>
        <taxon>Bacteria</taxon>
        <taxon>Bacillati</taxon>
        <taxon>Actinomycetota</taxon>
        <taxon>Actinomycetes</taxon>
        <taxon>Streptosporangiales</taxon>
        <taxon>Nocardiopsidaceae</taxon>
        <taxon>Haloactinospora</taxon>
    </lineage>
</organism>
<accession>A0A543NIM3</accession>
<reference evidence="3 4" key="1">
    <citation type="submission" date="2019-06" db="EMBL/GenBank/DDBJ databases">
        <title>Sequencing the genomes of 1000 actinobacteria strains.</title>
        <authorList>
            <person name="Klenk H.-P."/>
        </authorList>
    </citation>
    <scope>NUCLEOTIDE SEQUENCE [LARGE SCALE GENOMIC DNA]</scope>
    <source>
        <strain evidence="3 4">DSM 45015</strain>
    </source>
</reference>
<protein>
    <submittedName>
        <fullName evidence="3">Uncharacterized protein</fullName>
    </submittedName>
</protein>
<feature type="transmembrane region" description="Helical" evidence="2">
    <location>
        <begin position="76"/>
        <end position="99"/>
    </location>
</feature>